<sequence length="78" mass="8569">MVPLLQKRRRRGALVALAVRQCDARASGESEYANGRLSLEEAAVNGRLSKRFPRTEILGLGSSIFKTDSDPRPRSGVE</sequence>
<proteinExistence type="predicted"/>
<name>A0AAV2DS43_9ROSI</name>
<gene>
    <name evidence="1" type="ORF">LTRI10_LOCUS18105</name>
</gene>
<organism evidence="1 2">
    <name type="scientific">Linum trigynum</name>
    <dbReference type="NCBI Taxonomy" id="586398"/>
    <lineage>
        <taxon>Eukaryota</taxon>
        <taxon>Viridiplantae</taxon>
        <taxon>Streptophyta</taxon>
        <taxon>Embryophyta</taxon>
        <taxon>Tracheophyta</taxon>
        <taxon>Spermatophyta</taxon>
        <taxon>Magnoliopsida</taxon>
        <taxon>eudicotyledons</taxon>
        <taxon>Gunneridae</taxon>
        <taxon>Pentapetalae</taxon>
        <taxon>rosids</taxon>
        <taxon>fabids</taxon>
        <taxon>Malpighiales</taxon>
        <taxon>Linaceae</taxon>
        <taxon>Linum</taxon>
    </lineage>
</organism>
<evidence type="ECO:0000313" key="1">
    <source>
        <dbReference type="EMBL" id="CAL1376369.1"/>
    </source>
</evidence>
<protein>
    <recommendedName>
        <fullName evidence="3">Secreted protein</fullName>
    </recommendedName>
</protein>
<dbReference type="Proteomes" id="UP001497516">
    <property type="component" value="Chromosome 3"/>
</dbReference>
<dbReference type="EMBL" id="OZ034816">
    <property type="protein sequence ID" value="CAL1376369.1"/>
    <property type="molecule type" value="Genomic_DNA"/>
</dbReference>
<evidence type="ECO:0000313" key="2">
    <source>
        <dbReference type="Proteomes" id="UP001497516"/>
    </source>
</evidence>
<evidence type="ECO:0008006" key="3">
    <source>
        <dbReference type="Google" id="ProtNLM"/>
    </source>
</evidence>
<keyword evidence="2" id="KW-1185">Reference proteome</keyword>
<accession>A0AAV2DS43</accession>
<dbReference type="AlphaFoldDB" id="A0AAV2DS43"/>
<reference evidence="1 2" key="1">
    <citation type="submission" date="2024-04" db="EMBL/GenBank/DDBJ databases">
        <authorList>
            <person name="Fracassetti M."/>
        </authorList>
    </citation>
    <scope>NUCLEOTIDE SEQUENCE [LARGE SCALE GENOMIC DNA]</scope>
</reference>